<evidence type="ECO:0000313" key="2">
    <source>
        <dbReference type="Proteomes" id="UP001165190"/>
    </source>
</evidence>
<name>A0A9W7MCE7_HIBTR</name>
<accession>A0A9W7MCE7</accession>
<comment type="caution">
    <text evidence="1">The sequence shown here is derived from an EMBL/GenBank/DDBJ whole genome shotgun (WGS) entry which is preliminary data.</text>
</comment>
<organism evidence="1 2">
    <name type="scientific">Hibiscus trionum</name>
    <name type="common">Flower of an hour</name>
    <dbReference type="NCBI Taxonomy" id="183268"/>
    <lineage>
        <taxon>Eukaryota</taxon>
        <taxon>Viridiplantae</taxon>
        <taxon>Streptophyta</taxon>
        <taxon>Embryophyta</taxon>
        <taxon>Tracheophyta</taxon>
        <taxon>Spermatophyta</taxon>
        <taxon>Magnoliopsida</taxon>
        <taxon>eudicotyledons</taxon>
        <taxon>Gunneridae</taxon>
        <taxon>Pentapetalae</taxon>
        <taxon>rosids</taxon>
        <taxon>malvids</taxon>
        <taxon>Malvales</taxon>
        <taxon>Malvaceae</taxon>
        <taxon>Malvoideae</taxon>
        <taxon>Hibiscus</taxon>
    </lineage>
</organism>
<gene>
    <name evidence="1" type="ORF">HRI_003304100</name>
</gene>
<protein>
    <submittedName>
        <fullName evidence="1">Uncharacterized protein</fullName>
    </submittedName>
</protein>
<proteinExistence type="predicted"/>
<keyword evidence="2" id="KW-1185">Reference proteome</keyword>
<dbReference type="AlphaFoldDB" id="A0A9W7MCE7"/>
<sequence length="212" mass="24355">MNPSSSFPNKIRIIYTDPYATDSSTDEEEMNKPKNRIPAVKRFVKEITCSVVPFDFSEDDGKRPVAAYRTRKQEYKMMAAEENKYTSSVPSSPSSVLDEANHEKEITMEDQYVVKKAVKEYEFVQEGKSIVEEVFVEASIAGLWEPPSASDSWEELFGRRGLENHMSNLRNHLLLNDDSVDHRPENVNLIDLPDMKIDNEDMAWADEILTRN</sequence>
<dbReference type="EMBL" id="BSYR01000028">
    <property type="protein sequence ID" value="GMI96348.1"/>
    <property type="molecule type" value="Genomic_DNA"/>
</dbReference>
<dbReference type="OrthoDB" id="1917565at2759"/>
<dbReference type="Proteomes" id="UP001165190">
    <property type="component" value="Unassembled WGS sequence"/>
</dbReference>
<evidence type="ECO:0000313" key="1">
    <source>
        <dbReference type="EMBL" id="GMI96348.1"/>
    </source>
</evidence>
<reference evidence="1" key="1">
    <citation type="submission" date="2023-05" db="EMBL/GenBank/DDBJ databases">
        <title>Genome and transcriptome analyses reveal genes involved in the formation of fine ridges on petal epidermal cells in Hibiscus trionum.</title>
        <authorList>
            <person name="Koshimizu S."/>
            <person name="Masuda S."/>
            <person name="Ishii T."/>
            <person name="Shirasu K."/>
            <person name="Hoshino A."/>
            <person name="Arita M."/>
        </authorList>
    </citation>
    <scope>NUCLEOTIDE SEQUENCE</scope>
    <source>
        <strain evidence="1">Hamamatsu line</strain>
    </source>
</reference>